<reference evidence="2 3" key="1">
    <citation type="submission" date="2014-07" db="EMBL/GenBank/DDBJ databases">
        <title>Methanogenic archaea and the global carbon cycle.</title>
        <authorList>
            <person name="Henriksen J.R."/>
            <person name="Luke J."/>
            <person name="Reinhart S."/>
            <person name="Benedict M.N."/>
            <person name="Youngblut N.D."/>
            <person name="Metcalf M.E."/>
            <person name="Whitaker R.J."/>
            <person name="Metcalf W.W."/>
        </authorList>
    </citation>
    <scope>NUCLEOTIDE SEQUENCE [LARGE SCALE GENOMIC DNA]</scope>
    <source>
        <strain evidence="2 3">HB-1</strain>
    </source>
</reference>
<dbReference type="EMBL" id="CP009516">
    <property type="protein sequence ID" value="AKB77387.1"/>
    <property type="molecule type" value="Genomic_DNA"/>
</dbReference>
<dbReference type="Proteomes" id="UP000033101">
    <property type="component" value="Chromosome"/>
</dbReference>
<feature type="transmembrane region" description="Helical" evidence="1">
    <location>
        <begin position="97"/>
        <end position="115"/>
    </location>
</feature>
<dbReference type="HOGENOM" id="CLU_1067975_0_0_2"/>
<feature type="transmembrane region" description="Helical" evidence="1">
    <location>
        <begin position="12"/>
        <end position="33"/>
    </location>
</feature>
<keyword evidence="1" id="KW-0812">Transmembrane</keyword>
<evidence type="ECO:0000313" key="3">
    <source>
        <dbReference type="Proteomes" id="UP000033101"/>
    </source>
</evidence>
<protein>
    <submittedName>
        <fullName evidence="2">Uncharacterized protein</fullName>
    </submittedName>
</protein>
<dbReference type="RefSeq" id="WP_158024047.1">
    <property type="nucleotide sequence ID" value="NZ_BBCW01000024.1"/>
</dbReference>
<feature type="transmembrane region" description="Helical" evidence="1">
    <location>
        <begin position="62"/>
        <end position="81"/>
    </location>
</feature>
<dbReference type="PATRIC" id="fig|1434110.4.peg.1126"/>
<dbReference type="GeneID" id="24830069"/>
<keyword evidence="1" id="KW-1133">Transmembrane helix</keyword>
<name>A0A0E3SBZ3_9EURY</name>
<feature type="transmembrane region" description="Helical" evidence="1">
    <location>
        <begin position="38"/>
        <end position="56"/>
    </location>
</feature>
<gene>
    <name evidence="2" type="ORF">MSHOH_0904</name>
</gene>
<evidence type="ECO:0000313" key="2">
    <source>
        <dbReference type="EMBL" id="AKB77387.1"/>
    </source>
</evidence>
<sequence>MTNVPTLDGILLFVFVLTFIPFWTAFVICYVVYRRLGIGLLGGLTGIISFVLTAYLLDSALWIRGIIAGVFGGIILVIALSRHYKPIIPNFRVDNRTVAYTLVIVGLILSIYLYYSSEKADLEFCIDDPSDDVSYSGYTEPKLAGHDNIDILRLKSRVVEDSVLLEMELAGEIDENSTAEYTYYIATQEQSLWTLTIDEKDMEKEGNILRAYIPVESFKNRKIFHVVAVASEYDMSTDLNLNDSCSNRGDFWEILRILTS</sequence>
<organism evidence="2 3">
    <name type="scientific">Methanosarcina horonobensis HB-1 = JCM 15518</name>
    <dbReference type="NCBI Taxonomy" id="1434110"/>
    <lineage>
        <taxon>Archaea</taxon>
        <taxon>Methanobacteriati</taxon>
        <taxon>Methanobacteriota</taxon>
        <taxon>Stenosarchaea group</taxon>
        <taxon>Methanomicrobia</taxon>
        <taxon>Methanosarcinales</taxon>
        <taxon>Methanosarcinaceae</taxon>
        <taxon>Methanosarcina</taxon>
    </lineage>
</organism>
<proteinExistence type="predicted"/>
<dbReference type="KEGG" id="mhor:MSHOH_0904"/>
<dbReference type="AlphaFoldDB" id="A0A0E3SBZ3"/>
<evidence type="ECO:0000256" key="1">
    <source>
        <dbReference type="SAM" id="Phobius"/>
    </source>
</evidence>
<keyword evidence="3" id="KW-1185">Reference proteome</keyword>
<accession>A0A0E3SBZ3</accession>
<keyword evidence="1" id="KW-0472">Membrane</keyword>
<dbReference type="OrthoDB" id="142409at2157"/>